<protein>
    <recommendedName>
        <fullName evidence="8">Ammonium transporter</fullName>
    </recommendedName>
</protein>
<evidence type="ECO:0000256" key="4">
    <source>
        <dbReference type="ARBA" id="ARBA00022692"/>
    </source>
</evidence>
<feature type="transmembrane region" description="Helical" evidence="8">
    <location>
        <begin position="160"/>
        <end position="182"/>
    </location>
</feature>
<accession>A0A3Q9IAP4</accession>
<feature type="transmembrane region" description="Helical" evidence="8">
    <location>
        <begin position="305"/>
        <end position="337"/>
    </location>
</feature>
<feature type="transmembrane region" description="Helical" evidence="8">
    <location>
        <begin position="40"/>
        <end position="61"/>
    </location>
</feature>
<comment type="subcellular location">
    <subcellularLocation>
        <location evidence="8">Cell membrane</location>
        <topology evidence="8">Multi-pass membrane protein</topology>
    </subcellularLocation>
    <subcellularLocation>
        <location evidence="1">Membrane</location>
        <topology evidence="1">Multi-pass membrane protein</topology>
    </subcellularLocation>
</comment>
<evidence type="ECO:0000256" key="10">
    <source>
        <dbReference type="SAM" id="SignalP"/>
    </source>
</evidence>
<keyword evidence="13" id="KW-1185">Reference proteome</keyword>
<comment type="caution">
    <text evidence="8">Lacks conserved residue(s) required for the propagation of feature annotation.</text>
</comment>
<dbReference type="GO" id="GO:0097272">
    <property type="term" value="P:ammonium homeostasis"/>
    <property type="evidence" value="ECO:0007669"/>
    <property type="project" value="TreeGrafter"/>
</dbReference>
<dbReference type="AlphaFoldDB" id="A0A3Q9IAP4"/>
<evidence type="ECO:0000256" key="9">
    <source>
        <dbReference type="SAM" id="MobiDB-lite"/>
    </source>
</evidence>
<feature type="transmembrane region" description="Helical" evidence="8">
    <location>
        <begin position="194"/>
        <end position="215"/>
    </location>
</feature>
<evidence type="ECO:0000313" key="13">
    <source>
        <dbReference type="Proteomes" id="UP000270678"/>
    </source>
</evidence>
<dbReference type="InterPro" id="IPR029020">
    <property type="entry name" value="Ammonium/urea_transptr"/>
</dbReference>
<evidence type="ECO:0000256" key="1">
    <source>
        <dbReference type="ARBA" id="ARBA00004141"/>
    </source>
</evidence>
<evidence type="ECO:0000256" key="2">
    <source>
        <dbReference type="ARBA" id="ARBA00005887"/>
    </source>
</evidence>
<dbReference type="InterPro" id="IPR018047">
    <property type="entry name" value="Ammonium_transpt_CS"/>
</dbReference>
<dbReference type="PANTHER" id="PTHR11730">
    <property type="entry name" value="AMMONIUM TRANSPORTER"/>
    <property type="match status" value="1"/>
</dbReference>
<keyword evidence="5 8" id="KW-1133">Transmembrane helix</keyword>
<feature type="chain" id="PRO_5018701327" description="Ammonium transporter" evidence="10">
    <location>
        <begin position="25"/>
        <end position="503"/>
    </location>
</feature>
<organism evidence="12 13">
    <name type="scientific">Paenibacillus lutimineralis</name>
    <dbReference type="NCBI Taxonomy" id="2707005"/>
    <lineage>
        <taxon>Bacteria</taxon>
        <taxon>Bacillati</taxon>
        <taxon>Bacillota</taxon>
        <taxon>Bacilli</taxon>
        <taxon>Bacillales</taxon>
        <taxon>Paenibacillaceae</taxon>
        <taxon>Paenibacillus</taxon>
    </lineage>
</organism>
<proteinExistence type="inferred from homology"/>
<feature type="transmembrane region" description="Helical" evidence="8">
    <location>
        <begin position="265"/>
        <end position="293"/>
    </location>
</feature>
<dbReference type="Proteomes" id="UP000270678">
    <property type="component" value="Chromosome"/>
</dbReference>
<feature type="transmembrane region" description="Helical" evidence="8">
    <location>
        <begin position="117"/>
        <end position="148"/>
    </location>
</feature>
<dbReference type="InterPro" id="IPR002229">
    <property type="entry name" value="RhesusRHD"/>
</dbReference>
<dbReference type="OrthoDB" id="9814202at2"/>
<evidence type="ECO:0000313" key="12">
    <source>
        <dbReference type="EMBL" id="AZS16380.1"/>
    </source>
</evidence>
<dbReference type="KEGG" id="plut:EI981_19285"/>
<evidence type="ECO:0000256" key="3">
    <source>
        <dbReference type="ARBA" id="ARBA00022448"/>
    </source>
</evidence>
<dbReference type="PRINTS" id="PR00342">
    <property type="entry name" value="RHESUSRHD"/>
</dbReference>
<dbReference type="GO" id="GO:0005886">
    <property type="term" value="C:plasma membrane"/>
    <property type="evidence" value="ECO:0007669"/>
    <property type="project" value="UniProtKB-SubCell"/>
</dbReference>
<dbReference type="InterPro" id="IPR001905">
    <property type="entry name" value="Ammonium_transpt"/>
</dbReference>
<feature type="domain" description="Ammonium transporter AmtB-like" evidence="11">
    <location>
        <begin position="41"/>
        <end position="448"/>
    </location>
</feature>
<reference evidence="13" key="1">
    <citation type="submission" date="2018-12" db="EMBL/GenBank/DDBJ databases">
        <title>Complete genome sequence of Paenibacillus sp. MBLB1234.</title>
        <authorList>
            <person name="Nam Y.-D."/>
            <person name="Kang J."/>
            <person name="Chung W.-H."/>
            <person name="Park Y.S."/>
        </authorList>
    </citation>
    <scope>NUCLEOTIDE SEQUENCE [LARGE SCALE GENOMIC DNA]</scope>
    <source>
        <strain evidence="13">MBLB1234</strain>
    </source>
</reference>
<comment type="similarity">
    <text evidence="2 8">Belongs to the ammonia transporter channel (TC 1.A.11.2) family.</text>
</comment>
<keyword evidence="10" id="KW-0732">Signal</keyword>
<dbReference type="Pfam" id="PF00909">
    <property type="entry name" value="Ammonium_transp"/>
    <property type="match status" value="1"/>
</dbReference>
<dbReference type="SUPFAM" id="SSF111352">
    <property type="entry name" value="Ammonium transporter"/>
    <property type="match status" value="1"/>
</dbReference>
<evidence type="ECO:0000256" key="5">
    <source>
        <dbReference type="ARBA" id="ARBA00022989"/>
    </source>
</evidence>
<keyword evidence="7 8" id="KW-0924">Ammonia transport</keyword>
<feature type="compositionally biased region" description="Basic and acidic residues" evidence="9">
    <location>
        <begin position="466"/>
        <end position="479"/>
    </location>
</feature>
<sequence length="503" mass="52589">MRRKWVYGLSGIIAALAFPVSAYAAEGEVGGAVLQVGLNSVFVFLAAMLVFFMQAGFALLEAGSLRMKNAGHVAGKTVLTLGIAVITWWALGFGFAFGDGNGFLGTTGFLFGGEGDIGSFSVFSGIGVPLNLMFLFQMAFAAVSLAIACGGMAERAKLSVYMIFGTIFMVVIYPIVAHWVWGGGWLGQLGMQDYAGSTVVHLTGATAALVAIILLKPRLGKYNKDGKPNSISGHNQVLTVLGVIILWIGWFGFNPGSALTPLGDGFFGFVLMTTNLAAAAGAVAALLASWAVLGKADIPSMLNGVLAALVAITGSCAFVEAWAALLIGALAGVITFFTARWFEHIGLDDPICAFSVHGIAGIWGAISTGLFATPELAETTGVGSAGLFYGGGLGQLGVQLLGVIGTFVFVLVLSFLVLGGMKLFMGLRVTEEEEMMGLDMSEHGAYGYPVGMDFLNQRSVQIMGQEKTHTHLQRDDGQDRLSNYGMSDKAKSGDGGYKASVLD</sequence>
<dbReference type="Gene3D" id="1.10.3430.10">
    <property type="entry name" value="Ammonium transporter AmtB like domains"/>
    <property type="match status" value="1"/>
</dbReference>
<keyword evidence="3 8" id="KW-0813">Transport</keyword>
<evidence type="ECO:0000259" key="11">
    <source>
        <dbReference type="Pfam" id="PF00909"/>
    </source>
</evidence>
<dbReference type="RefSeq" id="WP_127000932.1">
    <property type="nucleotide sequence ID" value="NZ_CP034346.1"/>
</dbReference>
<keyword evidence="6 8" id="KW-0472">Membrane</keyword>
<evidence type="ECO:0000256" key="8">
    <source>
        <dbReference type="RuleBase" id="RU362002"/>
    </source>
</evidence>
<gene>
    <name evidence="12" type="ORF">EI981_19285</name>
</gene>
<evidence type="ECO:0000256" key="6">
    <source>
        <dbReference type="ARBA" id="ARBA00023136"/>
    </source>
</evidence>
<dbReference type="PANTHER" id="PTHR11730:SF6">
    <property type="entry name" value="AMMONIUM TRANSPORTER"/>
    <property type="match status" value="1"/>
</dbReference>
<feature type="transmembrane region" description="Helical" evidence="8">
    <location>
        <begin position="396"/>
        <end position="418"/>
    </location>
</feature>
<name>A0A3Q9IAP4_9BACL</name>
<evidence type="ECO:0000256" key="7">
    <source>
        <dbReference type="ARBA" id="ARBA00023177"/>
    </source>
</evidence>
<feature type="signal peptide" evidence="10">
    <location>
        <begin position="1"/>
        <end position="24"/>
    </location>
</feature>
<dbReference type="PROSITE" id="PS01219">
    <property type="entry name" value="AMMONIUM_TRANSP"/>
    <property type="match status" value="1"/>
</dbReference>
<dbReference type="InterPro" id="IPR024041">
    <property type="entry name" value="NH4_transpt_AmtB-like_dom"/>
</dbReference>
<dbReference type="NCBIfam" id="TIGR00836">
    <property type="entry name" value="amt"/>
    <property type="match status" value="1"/>
</dbReference>
<dbReference type="EMBL" id="CP034346">
    <property type="protein sequence ID" value="AZS16380.1"/>
    <property type="molecule type" value="Genomic_DNA"/>
</dbReference>
<feature type="transmembrane region" description="Helical" evidence="8">
    <location>
        <begin position="73"/>
        <end position="97"/>
    </location>
</feature>
<dbReference type="GO" id="GO:0008519">
    <property type="term" value="F:ammonium channel activity"/>
    <property type="evidence" value="ECO:0007669"/>
    <property type="project" value="InterPro"/>
</dbReference>
<feature type="transmembrane region" description="Helical" evidence="8">
    <location>
        <begin position="236"/>
        <end position="253"/>
    </location>
</feature>
<keyword evidence="4 8" id="KW-0812">Transmembrane</keyword>
<feature type="region of interest" description="Disordered" evidence="9">
    <location>
        <begin position="466"/>
        <end position="503"/>
    </location>
</feature>